<evidence type="ECO:0000313" key="1">
    <source>
        <dbReference type="EMBL" id="KAI0292599.1"/>
    </source>
</evidence>
<gene>
    <name evidence="1" type="ORF">B0F90DRAFT_1769411</name>
</gene>
<proteinExistence type="predicted"/>
<dbReference type="AlphaFoldDB" id="A0AAD4LW86"/>
<evidence type="ECO:0000313" key="2">
    <source>
        <dbReference type="Proteomes" id="UP001203297"/>
    </source>
</evidence>
<dbReference type="EMBL" id="WTXG01000117">
    <property type="protein sequence ID" value="KAI0292599.1"/>
    <property type="molecule type" value="Genomic_DNA"/>
</dbReference>
<sequence>MCNADHCTTDRELASYVCFLFITHLQRICLGHVGISPPLRLFLFWHRLTCLFFFIREAINRGILPGSRR</sequence>
<dbReference type="Proteomes" id="UP001203297">
    <property type="component" value="Unassembled WGS sequence"/>
</dbReference>
<protein>
    <submittedName>
        <fullName evidence="1">Uncharacterized protein</fullName>
    </submittedName>
</protein>
<comment type="caution">
    <text evidence="1">The sequence shown here is derived from an EMBL/GenBank/DDBJ whole genome shotgun (WGS) entry which is preliminary data.</text>
</comment>
<organism evidence="1 2">
    <name type="scientific">Multifurca ochricompacta</name>
    <dbReference type="NCBI Taxonomy" id="376703"/>
    <lineage>
        <taxon>Eukaryota</taxon>
        <taxon>Fungi</taxon>
        <taxon>Dikarya</taxon>
        <taxon>Basidiomycota</taxon>
        <taxon>Agaricomycotina</taxon>
        <taxon>Agaricomycetes</taxon>
        <taxon>Russulales</taxon>
        <taxon>Russulaceae</taxon>
        <taxon>Multifurca</taxon>
    </lineage>
</organism>
<keyword evidence="2" id="KW-1185">Reference proteome</keyword>
<reference evidence="1" key="1">
    <citation type="journal article" date="2022" name="New Phytol.">
        <title>Evolutionary transition to the ectomycorrhizal habit in the genomes of a hyperdiverse lineage of mushroom-forming fungi.</title>
        <authorList>
            <person name="Looney B."/>
            <person name="Miyauchi S."/>
            <person name="Morin E."/>
            <person name="Drula E."/>
            <person name="Courty P.E."/>
            <person name="Kohler A."/>
            <person name="Kuo A."/>
            <person name="LaButti K."/>
            <person name="Pangilinan J."/>
            <person name="Lipzen A."/>
            <person name="Riley R."/>
            <person name="Andreopoulos W."/>
            <person name="He G."/>
            <person name="Johnson J."/>
            <person name="Nolan M."/>
            <person name="Tritt A."/>
            <person name="Barry K.W."/>
            <person name="Grigoriev I.V."/>
            <person name="Nagy L.G."/>
            <person name="Hibbett D."/>
            <person name="Henrissat B."/>
            <person name="Matheny P.B."/>
            <person name="Labbe J."/>
            <person name="Martin F.M."/>
        </authorList>
    </citation>
    <scope>NUCLEOTIDE SEQUENCE</scope>
    <source>
        <strain evidence="1">BPL690</strain>
    </source>
</reference>
<accession>A0AAD4LW86</accession>
<name>A0AAD4LW86_9AGAM</name>